<evidence type="ECO:0000256" key="2">
    <source>
        <dbReference type="SAM" id="Phobius"/>
    </source>
</evidence>
<evidence type="ECO:0000313" key="5">
    <source>
        <dbReference type="EMBL" id="MFC3324251.1"/>
    </source>
</evidence>
<protein>
    <submittedName>
        <fullName evidence="5">Glycoside hydrolase family 108 protein</fullName>
    </submittedName>
</protein>
<keyword evidence="2" id="KW-1133">Transmembrane helix</keyword>
<evidence type="ECO:0000259" key="3">
    <source>
        <dbReference type="Pfam" id="PF05838"/>
    </source>
</evidence>
<evidence type="ECO:0000256" key="1">
    <source>
        <dbReference type="SAM" id="MobiDB-lite"/>
    </source>
</evidence>
<dbReference type="GO" id="GO:0016787">
    <property type="term" value="F:hydrolase activity"/>
    <property type="evidence" value="ECO:0007669"/>
    <property type="project" value="UniProtKB-KW"/>
</dbReference>
<feature type="region of interest" description="Disordered" evidence="1">
    <location>
        <begin position="177"/>
        <end position="205"/>
    </location>
</feature>
<sequence length="239" mass="25153">MDRNFARALALVLKSEGGWSDNPADPGGAIMKGVTLANFRRYVKADATKADLRGIHDGQIATIYRRFYWDAVHGAELPDGVDHAVFDFAVNSGPGRAAKYLQAAVGVAQDGRIGPVTLSAANAKPAGVIIDALCDARLTFLKRLPTWPTFGRGWSDRVKSVRIQALLMSAQRQAAAAPEPVAQPPEVEKPAAEAPAIQPGPSASPSGGKAAAAAGIVVLMAGTLAVFWHHVTEFFGSVF</sequence>
<organism evidence="5 6">
    <name type="scientific">Mesorhizobium cantuariense</name>
    <dbReference type="NCBI Taxonomy" id="1300275"/>
    <lineage>
        <taxon>Bacteria</taxon>
        <taxon>Pseudomonadati</taxon>
        <taxon>Pseudomonadota</taxon>
        <taxon>Alphaproteobacteria</taxon>
        <taxon>Hyphomicrobiales</taxon>
        <taxon>Phyllobacteriaceae</taxon>
        <taxon>Mesorhizobium</taxon>
    </lineage>
</organism>
<comment type="caution">
    <text evidence="5">The sequence shown here is derived from an EMBL/GenBank/DDBJ whole genome shotgun (WGS) entry which is preliminary data.</text>
</comment>
<dbReference type="Proteomes" id="UP001595648">
    <property type="component" value="Unassembled WGS sequence"/>
</dbReference>
<dbReference type="InterPro" id="IPR008565">
    <property type="entry name" value="TtsA-like_GH18_dom"/>
</dbReference>
<gene>
    <name evidence="5" type="ORF">ACFOJ9_21160</name>
</gene>
<feature type="transmembrane region" description="Helical" evidence="2">
    <location>
        <begin position="210"/>
        <end position="231"/>
    </location>
</feature>
<accession>A0ABV7MQN7</accession>
<reference evidence="6" key="1">
    <citation type="journal article" date="2019" name="Int. J. Syst. Evol. Microbiol.">
        <title>The Global Catalogue of Microorganisms (GCM) 10K type strain sequencing project: providing services to taxonomists for standard genome sequencing and annotation.</title>
        <authorList>
            <consortium name="The Broad Institute Genomics Platform"/>
            <consortium name="The Broad Institute Genome Sequencing Center for Infectious Disease"/>
            <person name="Wu L."/>
            <person name="Ma J."/>
        </authorList>
    </citation>
    <scope>NUCLEOTIDE SEQUENCE [LARGE SCALE GENOMIC DNA]</scope>
    <source>
        <strain evidence="6">ICMP 19515</strain>
    </source>
</reference>
<dbReference type="Gene3D" id="1.20.141.10">
    <property type="entry name" value="Chitosanase, subunit A, domain 1"/>
    <property type="match status" value="1"/>
</dbReference>
<keyword evidence="2" id="KW-0472">Membrane</keyword>
<dbReference type="SUPFAM" id="SSF53955">
    <property type="entry name" value="Lysozyme-like"/>
    <property type="match status" value="1"/>
</dbReference>
<dbReference type="InterPro" id="IPR023346">
    <property type="entry name" value="Lysozyme-like_dom_sf"/>
</dbReference>
<keyword evidence="2" id="KW-0812">Transmembrane</keyword>
<dbReference type="CDD" id="cd13926">
    <property type="entry name" value="N-acetylmuramidase_GH108"/>
    <property type="match status" value="1"/>
</dbReference>
<feature type="domain" description="Peptidoglycan binding" evidence="4">
    <location>
        <begin position="97"/>
        <end position="157"/>
    </location>
</feature>
<dbReference type="Pfam" id="PF05838">
    <property type="entry name" value="Glyco_hydro_108"/>
    <property type="match status" value="1"/>
</dbReference>
<proteinExistence type="predicted"/>
<dbReference type="InterPro" id="IPR018537">
    <property type="entry name" value="Peptidoglycan-bd_3"/>
</dbReference>
<keyword evidence="5" id="KW-0378">Hydrolase</keyword>
<dbReference type="RefSeq" id="WP_378980983.1">
    <property type="nucleotide sequence ID" value="NZ_JBHRVD010000001.1"/>
</dbReference>
<evidence type="ECO:0000259" key="4">
    <source>
        <dbReference type="Pfam" id="PF09374"/>
    </source>
</evidence>
<name>A0ABV7MQN7_9HYPH</name>
<feature type="domain" description="TtsA-like Glycoside hydrolase family 108" evidence="3">
    <location>
        <begin position="10"/>
        <end position="93"/>
    </location>
</feature>
<evidence type="ECO:0000313" key="6">
    <source>
        <dbReference type="Proteomes" id="UP001595648"/>
    </source>
</evidence>
<dbReference type="EMBL" id="JBHRVD010000001">
    <property type="protein sequence ID" value="MFC3324251.1"/>
    <property type="molecule type" value="Genomic_DNA"/>
</dbReference>
<feature type="compositionally biased region" description="Low complexity" evidence="1">
    <location>
        <begin position="192"/>
        <end position="205"/>
    </location>
</feature>
<keyword evidence="6" id="KW-1185">Reference proteome</keyword>
<dbReference type="Pfam" id="PF09374">
    <property type="entry name" value="PG_binding_3"/>
    <property type="match status" value="1"/>
</dbReference>